<dbReference type="SUPFAM" id="SSF56601">
    <property type="entry name" value="beta-lactamase/transpeptidase-like"/>
    <property type="match status" value="1"/>
</dbReference>
<keyword evidence="3" id="KW-1185">Reference proteome</keyword>
<evidence type="ECO:0000313" key="3">
    <source>
        <dbReference type="Proteomes" id="UP001500957"/>
    </source>
</evidence>
<proteinExistence type="predicted"/>
<protein>
    <submittedName>
        <fullName evidence="2">Serine hydrolase</fullName>
    </submittedName>
</protein>
<dbReference type="Gene3D" id="3.40.710.10">
    <property type="entry name" value="DD-peptidase/beta-lactamase superfamily"/>
    <property type="match status" value="1"/>
</dbReference>
<dbReference type="PANTHER" id="PTHR43283">
    <property type="entry name" value="BETA-LACTAMASE-RELATED"/>
    <property type="match status" value="1"/>
</dbReference>
<evidence type="ECO:0000259" key="1">
    <source>
        <dbReference type="Pfam" id="PF00144"/>
    </source>
</evidence>
<dbReference type="Proteomes" id="UP001500957">
    <property type="component" value="Unassembled WGS sequence"/>
</dbReference>
<dbReference type="InterPro" id="IPR050789">
    <property type="entry name" value="Diverse_Enzym_Activities"/>
</dbReference>
<dbReference type="InterPro" id="IPR012338">
    <property type="entry name" value="Beta-lactam/transpept-like"/>
</dbReference>
<evidence type="ECO:0000313" key="2">
    <source>
        <dbReference type="EMBL" id="GAA0604722.1"/>
    </source>
</evidence>
<dbReference type="GO" id="GO:0016787">
    <property type="term" value="F:hydrolase activity"/>
    <property type="evidence" value="ECO:0007669"/>
    <property type="project" value="UniProtKB-KW"/>
</dbReference>
<reference evidence="2 3" key="1">
    <citation type="journal article" date="2019" name="Int. J. Syst. Evol. Microbiol.">
        <title>The Global Catalogue of Microorganisms (GCM) 10K type strain sequencing project: providing services to taxonomists for standard genome sequencing and annotation.</title>
        <authorList>
            <consortium name="The Broad Institute Genomics Platform"/>
            <consortium name="The Broad Institute Genome Sequencing Center for Infectious Disease"/>
            <person name="Wu L."/>
            <person name="Ma J."/>
        </authorList>
    </citation>
    <scope>NUCLEOTIDE SEQUENCE [LARGE SCALE GENOMIC DNA]</scope>
    <source>
        <strain evidence="2 3">JCM 10671</strain>
    </source>
</reference>
<dbReference type="PANTHER" id="PTHR43283:SF7">
    <property type="entry name" value="BETA-LACTAMASE-RELATED DOMAIN-CONTAINING PROTEIN"/>
    <property type="match status" value="1"/>
</dbReference>
<organism evidence="2 3">
    <name type="scientific">Sporichthya brevicatena</name>
    <dbReference type="NCBI Taxonomy" id="171442"/>
    <lineage>
        <taxon>Bacteria</taxon>
        <taxon>Bacillati</taxon>
        <taxon>Actinomycetota</taxon>
        <taxon>Actinomycetes</taxon>
        <taxon>Sporichthyales</taxon>
        <taxon>Sporichthyaceae</taxon>
        <taxon>Sporichthya</taxon>
    </lineage>
</organism>
<dbReference type="EMBL" id="BAAAHE010000004">
    <property type="protein sequence ID" value="GAA0604722.1"/>
    <property type="molecule type" value="Genomic_DNA"/>
</dbReference>
<dbReference type="Pfam" id="PF00144">
    <property type="entry name" value="Beta-lactamase"/>
    <property type="match status" value="1"/>
</dbReference>
<name>A0ABN1G5X3_9ACTN</name>
<dbReference type="InterPro" id="IPR001466">
    <property type="entry name" value="Beta-lactam-related"/>
</dbReference>
<dbReference type="RefSeq" id="WP_344600879.1">
    <property type="nucleotide sequence ID" value="NZ_BAAAHE010000004.1"/>
</dbReference>
<sequence length="318" mass="34341">MSNSSSPVFNQKKVLRACAEVLDRIEANPAYERTSGLLVEVGGEVRFAVDRRGPAVADVFSVTKAVTATLVGIAQADGFVPDLDAPAKPSPHTWRQLLTMTRGCETDGPWELDAVMARGDSWLEHWLAAPAVTDPGKKFRYDDGAYHLLGAALTEATRRPLAEYAAERLFAPLGIEEWAWLTDPDGLPLGFGHLQLDRPALATFGRLWLDQGRLDGRELLPPRYARAMATAHTTGGAPEWKGYGFGLWVDKSMGFFASGWAGQHVLVLPAADAVVVTTGYAAFDPGPPPTDEMPEGWRPAVKLVREVLVPVLLAGASS</sequence>
<keyword evidence="2" id="KW-0378">Hydrolase</keyword>
<feature type="domain" description="Beta-lactamase-related" evidence="1">
    <location>
        <begin position="56"/>
        <end position="276"/>
    </location>
</feature>
<accession>A0ABN1G5X3</accession>
<gene>
    <name evidence="2" type="ORF">GCM10009547_03230</name>
</gene>
<comment type="caution">
    <text evidence="2">The sequence shown here is derived from an EMBL/GenBank/DDBJ whole genome shotgun (WGS) entry which is preliminary data.</text>
</comment>